<keyword evidence="4" id="KW-0813">Transport</keyword>
<dbReference type="RefSeq" id="WP_244796694.1">
    <property type="nucleotide sequence ID" value="NZ_CP091511.1"/>
</dbReference>
<dbReference type="InterPro" id="IPR005594">
    <property type="entry name" value="YadA_C"/>
</dbReference>
<keyword evidence="9" id="KW-0472">Membrane</keyword>
<feature type="domain" description="Trimeric autotransporter adhesin YadA-like stalk" evidence="12">
    <location>
        <begin position="492"/>
        <end position="531"/>
    </location>
</feature>
<dbReference type="Gene3D" id="6.10.250.2040">
    <property type="match status" value="1"/>
</dbReference>
<feature type="domain" description="Trimeric autotransporter adhesin YadA-like stalk" evidence="12">
    <location>
        <begin position="2383"/>
        <end position="2406"/>
    </location>
</feature>
<feature type="domain" description="Trimeric autotransporter adhesin YadA-like C-terminal membrane anchor" evidence="11">
    <location>
        <begin position="3354"/>
        <end position="3414"/>
    </location>
</feature>
<evidence type="ECO:0000313" key="14">
    <source>
        <dbReference type="Proteomes" id="UP000832011"/>
    </source>
</evidence>
<evidence type="ECO:0000313" key="13">
    <source>
        <dbReference type="EMBL" id="UOO88582.1"/>
    </source>
</evidence>
<dbReference type="CDD" id="cd12820">
    <property type="entry name" value="LbR_YadA-like"/>
    <property type="match status" value="2"/>
</dbReference>
<feature type="domain" description="Trimeric autotransporter adhesin YadA-like stalk" evidence="12">
    <location>
        <begin position="1784"/>
        <end position="1822"/>
    </location>
</feature>
<evidence type="ECO:0000256" key="4">
    <source>
        <dbReference type="ARBA" id="ARBA00022448"/>
    </source>
</evidence>
<feature type="domain" description="Trimeric autotransporter adhesin YadA-like stalk" evidence="12">
    <location>
        <begin position="3232"/>
        <end position="3275"/>
    </location>
</feature>
<gene>
    <name evidence="13" type="ORF">LVJ82_14085</name>
</gene>
<evidence type="ECO:0000256" key="10">
    <source>
        <dbReference type="ARBA" id="ARBA00023237"/>
    </source>
</evidence>
<dbReference type="Pfam" id="PF05662">
    <property type="entry name" value="YadA_stalk"/>
    <property type="match status" value="18"/>
</dbReference>
<reference evidence="13 14" key="1">
    <citation type="journal article" date="2022" name="Res Sq">
        <title>Evolution of multicellular longitudinally dividing oral cavity symbionts (Neisseriaceae).</title>
        <authorList>
            <person name="Nyongesa S."/>
            <person name="Weber P."/>
            <person name="Bernet E."/>
            <person name="Pullido F."/>
            <person name="Nieckarz M."/>
            <person name="Delaby M."/>
            <person name="Nieves C."/>
            <person name="Viehboeck T."/>
            <person name="Krause N."/>
            <person name="Rivera-Millot A."/>
            <person name="Nakamura A."/>
            <person name="Vischer N."/>
            <person name="VanNieuwenhze M."/>
            <person name="Brun Y."/>
            <person name="Cava F."/>
            <person name="Bulgheresi S."/>
            <person name="Veyrier F."/>
        </authorList>
    </citation>
    <scope>NUCLEOTIDE SEQUENCE [LARGE SCALE GENOMIC DNA]</scope>
    <source>
        <strain evidence="13 14">SN4</strain>
    </source>
</reference>
<evidence type="ECO:0000256" key="1">
    <source>
        <dbReference type="ARBA" id="ARBA00004241"/>
    </source>
</evidence>
<proteinExistence type="inferred from homology"/>
<keyword evidence="8" id="KW-0653">Protein transport</keyword>
<feature type="domain" description="Trimeric autotransporter adhesin YadA-like stalk" evidence="12">
    <location>
        <begin position="1439"/>
        <end position="1476"/>
    </location>
</feature>
<feature type="domain" description="Trimeric autotransporter adhesin YadA-like stalk" evidence="12">
    <location>
        <begin position="186"/>
        <end position="229"/>
    </location>
</feature>
<keyword evidence="5" id="KW-1134">Transmembrane beta strand</keyword>
<feature type="domain" description="Trimeric autotransporter adhesin YadA-like stalk" evidence="12">
    <location>
        <begin position="1274"/>
        <end position="1311"/>
    </location>
</feature>
<organism evidence="13 14">
    <name type="scientific">Vitreoscilla massiliensis</name>
    <dbReference type="NCBI Taxonomy" id="1689272"/>
    <lineage>
        <taxon>Bacteria</taxon>
        <taxon>Pseudomonadati</taxon>
        <taxon>Pseudomonadota</taxon>
        <taxon>Betaproteobacteria</taxon>
        <taxon>Neisseriales</taxon>
        <taxon>Neisseriaceae</taxon>
        <taxon>Vitreoscilla</taxon>
    </lineage>
</organism>
<evidence type="ECO:0000259" key="12">
    <source>
        <dbReference type="Pfam" id="PF05662"/>
    </source>
</evidence>
<dbReference type="Proteomes" id="UP000832011">
    <property type="component" value="Chromosome"/>
</dbReference>
<dbReference type="Gene3D" id="2.20.70.140">
    <property type="match status" value="1"/>
</dbReference>
<feature type="domain" description="Trimeric autotransporter adhesin YadA-like stalk" evidence="12">
    <location>
        <begin position="1604"/>
        <end position="1641"/>
    </location>
</feature>
<accession>A0ABY4DYI0</accession>
<feature type="domain" description="Trimeric autotransporter adhesin YadA-like stalk" evidence="12">
    <location>
        <begin position="944"/>
        <end position="981"/>
    </location>
</feature>
<evidence type="ECO:0000256" key="7">
    <source>
        <dbReference type="ARBA" id="ARBA00022729"/>
    </source>
</evidence>
<evidence type="ECO:0000259" key="11">
    <source>
        <dbReference type="Pfam" id="PF03895"/>
    </source>
</evidence>
<dbReference type="InterPro" id="IPR011049">
    <property type="entry name" value="Serralysin-like_metalloprot_C"/>
</dbReference>
<comment type="subcellular location">
    <subcellularLocation>
        <location evidence="2">Cell outer membrane</location>
    </subcellularLocation>
    <subcellularLocation>
        <location evidence="1">Cell surface</location>
    </subcellularLocation>
</comment>
<dbReference type="InterPro" id="IPR045584">
    <property type="entry name" value="Pilin-like"/>
</dbReference>
<feature type="domain" description="Trimeric autotransporter adhesin YadA-like stalk" evidence="12">
    <location>
        <begin position="626"/>
        <end position="651"/>
    </location>
</feature>
<feature type="domain" description="Trimeric autotransporter adhesin YadA-like stalk" evidence="12">
    <location>
        <begin position="2788"/>
        <end position="2827"/>
    </location>
</feature>
<evidence type="ECO:0000256" key="8">
    <source>
        <dbReference type="ARBA" id="ARBA00022927"/>
    </source>
</evidence>
<keyword evidence="14" id="KW-1185">Reference proteome</keyword>
<keyword evidence="6" id="KW-0812">Transmembrane</keyword>
<protein>
    <submittedName>
        <fullName evidence="13">YadA-like family protein</fullName>
    </submittedName>
</protein>
<evidence type="ECO:0000256" key="2">
    <source>
        <dbReference type="ARBA" id="ARBA00004442"/>
    </source>
</evidence>
<name>A0ABY4DYI0_9NEIS</name>
<feature type="domain" description="Trimeric autotransporter adhesin YadA-like stalk" evidence="12">
    <location>
        <begin position="2954"/>
        <end position="2992"/>
    </location>
</feature>
<feature type="domain" description="Trimeric autotransporter adhesin YadA-like stalk" evidence="12">
    <location>
        <begin position="1109"/>
        <end position="1146"/>
    </location>
</feature>
<feature type="domain" description="Trimeric autotransporter adhesin YadA-like stalk" evidence="12">
    <location>
        <begin position="2104"/>
        <end position="2142"/>
    </location>
</feature>
<feature type="domain" description="Trimeric autotransporter adhesin YadA-like stalk" evidence="12">
    <location>
        <begin position="1944"/>
        <end position="1982"/>
    </location>
</feature>
<dbReference type="Gene3D" id="1.20.5.170">
    <property type="match status" value="7"/>
</dbReference>
<evidence type="ECO:0000256" key="9">
    <source>
        <dbReference type="ARBA" id="ARBA00023136"/>
    </source>
</evidence>
<evidence type="ECO:0000256" key="6">
    <source>
        <dbReference type="ARBA" id="ARBA00022692"/>
    </source>
</evidence>
<keyword evidence="10" id="KW-0998">Cell outer membrane</keyword>
<feature type="domain" description="Trimeric autotransporter adhesin YadA-like stalk" evidence="12">
    <location>
        <begin position="779"/>
        <end position="816"/>
    </location>
</feature>
<feature type="domain" description="Trimeric autotransporter adhesin YadA-like stalk" evidence="12">
    <location>
        <begin position="3304"/>
        <end position="3344"/>
    </location>
</feature>
<keyword evidence="7" id="KW-0732">Signal</keyword>
<evidence type="ECO:0000256" key="3">
    <source>
        <dbReference type="ARBA" id="ARBA00005848"/>
    </source>
</evidence>
<sequence>MGANAAGTATYTTVLGAFASANNTSATAIGANSIAAGACSIAIGKKSTALGEGALAWGTNSIAGQANAIAIGVNANATGVNAISIGNGNKVTGRNSGAIGDPTVVTGDYAYSIGNNNNIAQSNTFAMGNNITSTQANSVILGKGSTDRVATTEMGATINGVAYSFAGQGSAANGVVSVGSGTNTRQVINVAAGNVSRLSTDAINGSQLYAAYEAIGAASNSGLNFTGNAGSTVHRNLGQTLSIIGANTTAAVTGLAYQAATAATGGAYSSKNVVTVTDGAGNVQIQFAEKPVFDTVTANTVAGTTVTAGSTTTGNAVTLNGNGITISNPSNTTGNVVIADGNVSFGGTTLTGIGAGVTAGDAVNLGQLKDAGASLTAAGLNFVGNDGSTVHRDLGQTLSIVGASTAVAGLTENTDAATAGDYSSKNVQTVHTANGIQVQFSERPEFDGIVAGNTFGNVVTIDNDGISISNPSNGQTINIADGGVNFGGNTLSGVGDGVTSGDAVNKGQLDTVNATASRGWDVSTEGGATTNVAPGATVDFSNTDGNIEIANNGTSLTFELADNLNVTSIKAGDTVTGNYSELGQAGLTIKQGNTPVITIADGNVDFGGNTLAGVSEGLIGAGSKEAVNGSQLYAVGNSTANALGGNSSFDSSTGTVTANLDVSGNSYNTVQDALDAVNTTASRGWDVSTEGGTTTNVAPGATVDFSNTDGNIEIANSGTSLTFELADNLNVSTIKAGDTVTGNYSELGQTGLTINQGNAPVITIADGNVNFGGNTLAGVSEGLIGAGSTEAVNGSQLYAVGNSTANALGGNSSFDSSTGTVTANLDVSGNSYNTVQDALDAVNTTASRGWDVSTEGGTTTNVAPGATVDFSNTDGNIEIANSGTSLTFELADNLNVSTIKAGDTVTGNYSELGQTGLTINQGNAPVITIADGNVNFGGNTLAGVSEGLIGAGSTEAVNGSQLYAVGNSTANALGGNSSFDSSTGTVTANLDVSGNSYNTVQDALDAVNTTASRGWDVSTEGGTTTNVAPGATVDFSNTDGNIEIANSGTSLTFELADNLNVSTIKAGDTVTGNYSELGQTGLTINQGNAPVITIADGNVNFGGNTLAGVSEGLIGAGSTEAVNGSQLYAVGNSTANALGGNSSFDSSTGTVTANLDVSGNSYNTVQDALDAVNTTASRGWDVSTEGGTTTNVAPGATVDFSNTDGNIEIANSGTSLTFELADNLNVSSIKAGDTVTGNYSELGQTGLTINQGNAPVITIADGNVNFGGNTLAGVSEGLIGAGSTEAVNGSQLYAVGNSTANALGGNSSFDSSTGTVTANLDVSGNSYNTVQDALDAVNTTASRGWDVSTEGGTTTNVAPGATVDFSNTDGNIEIANSGTSLTFELADNLNVSSIKAGDTVTGNYSELGQTGLTINQGNAPVITIADGNVNFGGNTLAGVSEGLIGAGSTEAVNGSQLYAVGNSTANALGGNSSFDSSTGTVTANLDVSGNSYNTVQDALDAVNTTASRGWDVSTEGGTTTNVAPGATVDFSNTDGNIEIANSGTSLTFELADNLNVSTIKAGDTVTGNYSELGQTGLTINQGNAPVITIADGNVNFGGNTLAGVSEGLIGAGSTEAVNGSQLYAVGNSTANALGGNSSFDSSTGTVTANLDVSGNSYNTVQDALDAVNTTASRGWDVSTEGGTTTNVAPGATVDFSNTDGNIEIKNSGTSLTFELADNISVNSMTAGDTAAGNYSVIGSGGTTVTDALGNQTTYGANGISIGDTAGSTFITINNGDVNFGDNTLTGVADGVTAGDAVNKGQLDDAGKSLTSAGLNFAGNAGSTVHKDLGQTMSIVGALTPAAGIAVDNAAAVAGTYSSRNVQTATDALGNLQIQIAENPFFNSVTAGDTAAGNFSVLGSGGTTVTDAAGNQTTYGANGISIGDTAGSTFITINNGNVNFGGNVIHGVGDGVTAGDAVNKGQLDDAGKSLTSAGLNFAGNAGSTVHKDLGQTMSIVGALTPAAGIAVDNAAAVAGTYSSRNVQTATDALGNLQIQIAENPFFNSVTAGDTAAGNFSVLGSGGTTVTDAAGNQTTYGANGISIGDTAGSTFITINNGNVNFGGNVIHGVGDGVTAGDAVNKGQLDDAGKSLTSAGLNFAGNAGSTVHKDLGQTMSIVGALTPAAGIAVDNAAAVAGTYSSRNVQTATDALGNLQIQIAENPFFNSVTAGDTASGNFSVLGSGGTTVTDAAGNKAVYGANTATLTDTAGNTNTTTAAGNTLVDAAGNTYNTTAAGSVLTDAAGNTTSLTAAGTHVEDALGNNATYGANAISLTDAAGNVYDTTAVGSILTNSNGDITNLSAAGTTVTDALGNQTTYGANGISIGDTAGSTFITINNGNVNFGGNVINGVGDGVTAGDAVNKGQLDGLGKAGLNFAGNAGNTVHKDLGATMSIVGKATANGAYDGQNVKTVTDAAGNLQIQIAENPFFNSVLAGETGTQNLSIMGSGGTTVTDAAGNKAVYGANAATLTDTAGNTNTTTAAGNTLVDAAGNTYNTTAAGSVLTDAAGNTTSLTAAGTHVEDALGNNATYGANAISLTDAAGNTYNTTAGGSTITNNNGDVTEVTAAGTQVTNKAGDSATYGAEGITIVNKGGNTIVINDGNVNFGGNTLSGVNAGTTGGDAVNLDQVTNMVNNAGNSATLAGLNFAGNAGSTVHKDLGQTLSIVGDATTAGTYSGQNVKTITDAAGNLKIQIAERPVFDTVTANAVSVGNTSSGNLISISDKGISIANNGGDTITISNTGGNVLDFGGVTLSGVNAGSISATSTDAVNGSQLFGMGNSVANSLGGSSYYDAGSNKVVTGLNVGGNTYTNVQSALDAVNQTASSGWNVSANGGSASNVAPGATVDFGNTDGNVQISNKGGNITVDLADNLKVDSIEVGGNKLDKNGLTVGDTTISSDGMVIAGGPSVTKDGIDAGGKVITNVADGVADSDAVNVGQLNKAINDSTTVINKNINDIKDDIGNMDDLFDTFDVSGQTTTDRKNLVDTINAINTTGVKYAHTNDGGDPTKIGTTNDSSAGGKNSSAFGVGAIVEAGADSSVAMGHNTFVSSKATNAVAIGSGSQALGESAIAMGHGSVASGKQSISIGTGNKVSGNSSGALGDPNTVSGNGSYAIGNNNTITQDNSFVLGNEVTIDSSASDMSKSNGATFMGSVALGNGSTVSKPVGTASTTIQGTEYKFAGSKPVGTVSVGSAGEERTVTNVAAGQISADSTDAINGSQLYATNKAIENIKTGGAGVVQYSDADSPTKSNGGKVTNNATLVGADVNAPVTLSNVADGKAPTDAVNVRQLQQMGASINNRIDSVEDNADAGTATAMAVAGLPQAYLPGKSMVSMSGGVYRGQTGYAVGYSTISEGGNWVIKAAASGNAQGYFGGTAGVGYQW</sequence>
<evidence type="ECO:0000256" key="5">
    <source>
        <dbReference type="ARBA" id="ARBA00022452"/>
    </source>
</evidence>
<feature type="domain" description="Trimeric autotransporter adhesin YadA-like stalk" evidence="12">
    <location>
        <begin position="350"/>
        <end position="385"/>
    </location>
</feature>
<comment type="similarity">
    <text evidence="3">Belongs to the autotransporter-2 (AT-2) (TC 1.B.40) family.</text>
</comment>
<dbReference type="Gene3D" id="6.20.50.100">
    <property type="match status" value="9"/>
</dbReference>
<dbReference type="Pfam" id="PF03895">
    <property type="entry name" value="YadA_anchor"/>
    <property type="match status" value="1"/>
</dbReference>
<dbReference type="InterPro" id="IPR008635">
    <property type="entry name" value="Coiled_stalk_dom"/>
</dbReference>
<dbReference type="Gene3D" id="2.150.10.10">
    <property type="entry name" value="Serralysin-like metalloprotease, C-terminal"/>
    <property type="match status" value="4"/>
</dbReference>
<dbReference type="Gene3D" id="2.60.40.4050">
    <property type="match status" value="1"/>
</dbReference>
<dbReference type="EMBL" id="CP091511">
    <property type="protein sequence ID" value="UOO88582.1"/>
    <property type="molecule type" value="Genomic_DNA"/>
</dbReference>
<dbReference type="SUPFAM" id="SSF101967">
    <property type="entry name" value="Adhesin YadA, collagen-binding domain"/>
    <property type="match status" value="3"/>
</dbReference>
<dbReference type="SUPFAM" id="SSF54523">
    <property type="entry name" value="Pili subunits"/>
    <property type="match status" value="1"/>
</dbReference>